<dbReference type="EMBL" id="LBNQ01000029">
    <property type="protein sequence ID" value="KKW67600.1"/>
    <property type="molecule type" value="Genomic_DNA"/>
</dbReference>
<dbReference type="InterPro" id="IPR029055">
    <property type="entry name" value="Ntn_hydrolases_N"/>
</dbReference>
<protein>
    <submittedName>
        <fullName evidence="4">Amidophosphoribosyltransferase</fullName>
    </submittedName>
</protein>
<organism evidence="4 5">
    <name type="scientific">Lampropedia cohaerens</name>
    <dbReference type="NCBI Taxonomy" id="1610491"/>
    <lineage>
        <taxon>Bacteria</taxon>
        <taxon>Pseudomonadati</taxon>
        <taxon>Pseudomonadota</taxon>
        <taxon>Betaproteobacteria</taxon>
        <taxon>Burkholderiales</taxon>
        <taxon>Comamonadaceae</taxon>
        <taxon>Lampropedia</taxon>
    </lineage>
</organism>
<dbReference type="OrthoDB" id="9763290at2"/>
<evidence type="ECO:0000313" key="4">
    <source>
        <dbReference type="EMBL" id="KKW67600.1"/>
    </source>
</evidence>
<dbReference type="STRING" id="1610491.AAV94_09730"/>
<dbReference type="Proteomes" id="UP000050580">
    <property type="component" value="Unassembled WGS sequence"/>
</dbReference>
<comment type="caution">
    <text evidence="4">The sequence shown here is derived from an EMBL/GenBank/DDBJ whole genome shotgun (WGS) entry which is preliminary data.</text>
</comment>
<accession>A0A0U1PYK8</accession>
<dbReference type="PATRIC" id="fig|1610491.3.peg.2070"/>
<keyword evidence="1 4" id="KW-0808">Transferase</keyword>
<dbReference type="RefSeq" id="WP_046742144.1">
    <property type="nucleotide sequence ID" value="NZ_LBNQ01000029.1"/>
</dbReference>
<dbReference type="Pfam" id="PF13522">
    <property type="entry name" value="GATase_6"/>
    <property type="match status" value="1"/>
</dbReference>
<reference evidence="4 5" key="1">
    <citation type="submission" date="2015-05" db="EMBL/GenBank/DDBJ databases">
        <title>Draft genome sequence of Lampropedia sp. CT6, isolated from the microbial mat of a hot water spring, located at Manikaran, India.</title>
        <authorList>
            <person name="Tripathi C."/>
            <person name="Rani P."/>
            <person name="Mahato N.K."/>
            <person name="Lal R."/>
        </authorList>
    </citation>
    <scope>NUCLEOTIDE SEQUENCE [LARGE SCALE GENOMIC DNA]</scope>
    <source>
        <strain evidence="4 5">CT6</strain>
    </source>
</reference>
<evidence type="ECO:0000259" key="3">
    <source>
        <dbReference type="PROSITE" id="PS51278"/>
    </source>
</evidence>
<evidence type="ECO:0000256" key="1">
    <source>
        <dbReference type="ARBA" id="ARBA00022679"/>
    </source>
</evidence>
<dbReference type="SUPFAM" id="SSF56235">
    <property type="entry name" value="N-terminal nucleophile aminohydrolases (Ntn hydrolases)"/>
    <property type="match status" value="1"/>
</dbReference>
<dbReference type="AlphaFoldDB" id="A0A0U1PYK8"/>
<dbReference type="GO" id="GO:0016757">
    <property type="term" value="F:glycosyltransferase activity"/>
    <property type="evidence" value="ECO:0007669"/>
    <property type="project" value="UniProtKB-KW"/>
</dbReference>
<keyword evidence="4" id="KW-0328">Glycosyltransferase</keyword>
<dbReference type="InterPro" id="IPR017932">
    <property type="entry name" value="GATase_2_dom"/>
</dbReference>
<proteinExistence type="predicted"/>
<dbReference type="PANTHER" id="PTHR11907">
    <property type="entry name" value="AMIDOPHOSPHORIBOSYLTRANSFERASE"/>
    <property type="match status" value="1"/>
</dbReference>
<keyword evidence="2" id="KW-0315">Glutamine amidotransferase</keyword>
<feature type="domain" description="Glutamine amidotransferase type-2" evidence="3">
    <location>
        <begin position="2"/>
        <end position="302"/>
    </location>
</feature>
<gene>
    <name evidence="4" type="ORF">AAV94_09730</name>
</gene>
<name>A0A0U1PYK8_9BURK</name>
<evidence type="ECO:0000256" key="2">
    <source>
        <dbReference type="ARBA" id="ARBA00022962"/>
    </source>
</evidence>
<sequence>MCGIVGLLVKNPALRDQLGQLMVPMLIGMTERGPDSAGLAVFTDPLPQGRRKVSVFAGYVQNGDRYDWSELVSELNRDLKAKAEVEAKGNHGIVSFAIEPQRVRDWIMRYEPLLKIFSTGRSIDLYKDVGTPAEVAERYGFASFRGTHLVGHTRMATESAVTPDRAHPFTAGEDFCLVHNGSLSNPHAIRRMLAPHGIAFDTDNDTEAATRFLEWRLREGDTLQEALQKGFEVLDGFYTFLMGTPTELALIRDPFACKPAVVAECDDYVAIASEFRSLAHLPGVNHAHVFEPAPEEMYVWKV</sequence>
<evidence type="ECO:0000313" key="5">
    <source>
        <dbReference type="Proteomes" id="UP000050580"/>
    </source>
</evidence>
<keyword evidence="5" id="KW-1185">Reference proteome</keyword>
<dbReference type="PROSITE" id="PS51278">
    <property type="entry name" value="GATASE_TYPE_2"/>
    <property type="match status" value="1"/>
</dbReference>
<dbReference type="Gene3D" id="3.60.20.10">
    <property type="entry name" value="Glutamine Phosphoribosylpyrophosphate, subunit 1, domain 1"/>
    <property type="match status" value="1"/>
</dbReference>